<feature type="transmembrane region" description="Helical" evidence="1">
    <location>
        <begin position="66"/>
        <end position="91"/>
    </location>
</feature>
<dbReference type="Proteomes" id="UP000191905">
    <property type="component" value="Unassembled WGS sequence"/>
</dbReference>
<reference evidence="2 3" key="1">
    <citation type="journal article" date="2016" name="Int. J. Syst. Evol. Microbiol.">
        <title>Pseudaminobacter manganicus sp. nov., isolated from sludge of a manganese mine.</title>
        <authorList>
            <person name="Li J."/>
            <person name="Huang J."/>
            <person name="Liao S."/>
            <person name="Wang G."/>
        </authorList>
    </citation>
    <scope>NUCLEOTIDE SEQUENCE [LARGE SCALE GENOMIC DNA]</scope>
    <source>
        <strain evidence="2 3">JH-7</strain>
    </source>
</reference>
<evidence type="ECO:0000313" key="3">
    <source>
        <dbReference type="Proteomes" id="UP000191905"/>
    </source>
</evidence>
<comment type="caution">
    <text evidence="2">The sequence shown here is derived from an EMBL/GenBank/DDBJ whole genome shotgun (WGS) entry which is preliminary data.</text>
</comment>
<keyword evidence="1" id="KW-1133">Transmembrane helix</keyword>
<evidence type="ECO:0000256" key="1">
    <source>
        <dbReference type="SAM" id="Phobius"/>
    </source>
</evidence>
<proteinExistence type="predicted"/>
<evidence type="ECO:0000313" key="2">
    <source>
        <dbReference type="EMBL" id="OQM75928.1"/>
    </source>
</evidence>
<dbReference type="AlphaFoldDB" id="A0A1V8RS07"/>
<feature type="transmembrane region" description="Helical" evidence="1">
    <location>
        <begin position="7"/>
        <end position="27"/>
    </location>
</feature>
<accession>A0A1V8RS07</accession>
<keyword evidence="1" id="KW-0472">Membrane</keyword>
<gene>
    <name evidence="2" type="ORF">BFN67_03240</name>
</gene>
<keyword evidence="3" id="KW-1185">Reference proteome</keyword>
<sequence>MHRHAAALVTVSAGMLIVIILLEFFYFRRLSGGLASLDMRVFGFTPDEGMAWLTALGRRGSEIVIVWHYLTFALVFPALFSLTLIALFLSAGQRLPRFAALSNSVRVGFALALVLPFTLADYVQNFAVVRLLSDFLSANPDSLGLASALIVTKFALGLIPLAVIVAFYLAGERHKRAGLPGNEDEQGRSQ</sequence>
<organism evidence="2 3">
    <name type="scientific">Manganibacter manganicus</name>
    <dbReference type="NCBI Taxonomy" id="1873176"/>
    <lineage>
        <taxon>Bacteria</taxon>
        <taxon>Pseudomonadati</taxon>
        <taxon>Pseudomonadota</taxon>
        <taxon>Alphaproteobacteria</taxon>
        <taxon>Hyphomicrobiales</taxon>
        <taxon>Phyllobacteriaceae</taxon>
        <taxon>Manganibacter</taxon>
    </lineage>
</organism>
<feature type="transmembrane region" description="Helical" evidence="1">
    <location>
        <begin position="103"/>
        <end position="123"/>
    </location>
</feature>
<name>A0A1V8RS07_9HYPH</name>
<feature type="transmembrane region" description="Helical" evidence="1">
    <location>
        <begin position="143"/>
        <end position="170"/>
    </location>
</feature>
<keyword evidence="1" id="KW-0812">Transmembrane</keyword>
<dbReference type="STRING" id="1873176.BFN67_03240"/>
<dbReference type="EMBL" id="MDET01000012">
    <property type="protein sequence ID" value="OQM75928.1"/>
    <property type="molecule type" value="Genomic_DNA"/>
</dbReference>
<protein>
    <submittedName>
        <fullName evidence="2">Uncharacterized protein</fullName>
    </submittedName>
</protein>